<dbReference type="RefSeq" id="WP_139013735.1">
    <property type="nucleotide sequence ID" value="NZ_VBSN01000059.1"/>
</dbReference>
<keyword evidence="5" id="KW-0812">Transmembrane</keyword>
<evidence type="ECO:0000256" key="4">
    <source>
        <dbReference type="ARBA" id="ARBA00022833"/>
    </source>
</evidence>
<dbReference type="GO" id="GO:0005886">
    <property type="term" value="C:plasma membrane"/>
    <property type="evidence" value="ECO:0007669"/>
    <property type="project" value="UniProtKB-SubCell"/>
</dbReference>
<sequence>MEKWIMAGFWGLLSGSALVVGSLAGYYLNISQKFIAIIMGFGAGVLISALSFELMDEAYQTGGFYSTAVGFLSGAIIYSAANYALSRNGAKHRKRSSKEHQSSEESQSGSGLAIALGALLDGIPEAIAIGISMIEGGAVSIATVIAIFISNIPEGLSSSAGMKDAGRSKLFIFSVWGIIAILTGIASILGYTVFSQLPDTVVAATIAVAAGAILTMLADTMIPEAFEKGHNIIGIITVIGFLSAFVLSKLAEP</sequence>
<feature type="transmembrane region" description="Helical" evidence="5">
    <location>
        <begin position="129"/>
        <end position="149"/>
    </location>
</feature>
<dbReference type="OrthoDB" id="1145132at2"/>
<feature type="transmembrane region" description="Helical" evidence="5">
    <location>
        <begin position="230"/>
        <end position="251"/>
    </location>
</feature>
<keyword evidence="4" id="KW-0862">Zinc</keyword>
<proteinExistence type="inferred from homology"/>
<evidence type="ECO:0000256" key="5">
    <source>
        <dbReference type="SAM" id="Phobius"/>
    </source>
</evidence>
<feature type="transmembrane region" description="Helical" evidence="5">
    <location>
        <begin position="64"/>
        <end position="85"/>
    </location>
</feature>
<evidence type="ECO:0000313" key="7">
    <source>
        <dbReference type="Proteomes" id="UP000323994"/>
    </source>
</evidence>
<dbReference type="AlphaFoldDB" id="A0A5M8QQS0"/>
<feature type="transmembrane region" description="Helical" evidence="5">
    <location>
        <begin position="170"/>
        <end position="194"/>
    </location>
</feature>
<keyword evidence="3" id="KW-1003">Cell membrane</keyword>
<evidence type="ECO:0000256" key="1">
    <source>
        <dbReference type="ARBA" id="ARBA00004651"/>
    </source>
</evidence>
<comment type="subcellular location">
    <subcellularLocation>
        <location evidence="1">Cell membrane</location>
        <topology evidence="1">Multi-pass membrane protein</topology>
    </subcellularLocation>
</comment>
<keyword evidence="7" id="KW-1185">Reference proteome</keyword>
<gene>
    <name evidence="6" type="ORF">FEM33_19840</name>
</gene>
<reference evidence="6 7" key="1">
    <citation type="submission" date="2019-05" db="EMBL/GenBank/DDBJ databases">
        <authorList>
            <person name="Qu J.-H."/>
        </authorList>
    </citation>
    <scope>NUCLEOTIDE SEQUENCE [LARGE SCALE GENOMIC DNA]</scope>
    <source>
        <strain evidence="6 7">NS28</strain>
    </source>
</reference>
<organism evidence="6 7">
    <name type="scientific">Dyadobacter flavalbus</name>
    <dbReference type="NCBI Taxonomy" id="2579942"/>
    <lineage>
        <taxon>Bacteria</taxon>
        <taxon>Pseudomonadati</taxon>
        <taxon>Bacteroidota</taxon>
        <taxon>Cytophagia</taxon>
        <taxon>Cytophagales</taxon>
        <taxon>Spirosomataceae</taxon>
        <taxon>Dyadobacter</taxon>
    </lineage>
</organism>
<feature type="transmembrane region" description="Helical" evidence="5">
    <location>
        <begin position="200"/>
        <end position="218"/>
    </location>
</feature>
<dbReference type="PANTHER" id="PTHR11040:SF211">
    <property type="entry name" value="ZINC TRANSPORTER ZIP11"/>
    <property type="match status" value="1"/>
</dbReference>
<evidence type="ECO:0000256" key="3">
    <source>
        <dbReference type="ARBA" id="ARBA00022475"/>
    </source>
</evidence>
<comment type="similarity">
    <text evidence="2">Belongs to the ZIP transporter (TC 2.A.5) family.</text>
</comment>
<protein>
    <submittedName>
        <fullName evidence="6">ZIP family zinc transporter</fullName>
    </submittedName>
</protein>
<feature type="transmembrane region" description="Helical" evidence="5">
    <location>
        <begin position="6"/>
        <end position="27"/>
    </location>
</feature>
<evidence type="ECO:0000313" key="6">
    <source>
        <dbReference type="EMBL" id="KAA6436976.1"/>
    </source>
</evidence>
<comment type="caution">
    <text evidence="6">The sequence shown here is derived from an EMBL/GenBank/DDBJ whole genome shotgun (WGS) entry which is preliminary data.</text>
</comment>
<keyword evidence="5" id="KW-0472">Membrane</keyword>
<keyword evidence="5" id="KW-1133">Transmembrane helix</keyword>
<dbReference type="Proteomes" id="UP000323994">
    <property type="component" value="Unassembled WGS sequence"/>
</dbReference>
<dbReference type="GO" id="GO:0005385">
    <property type="term" value="F:zinc ion transmembrane transporter activity"/>
    <property type="evidence" value="ECO:0007669"/>
    <property type="project" value="TreeGrafter"/>
</dbReference>
<accession>A0A5M8QQS0</accession>
<feature type="transmembrane region" description="Helical" evidence="5">
    <location>
        <begin position="34"/>
        <end position="52"/>
    </location>
</feature>
<dbReference type="PANTHER" id="PTHR11040">
    <property type="entry name" value="ZINC/IRON TRANSPORTER"/>
    <property type="match status" value="1"/>
</dbReference>
<evidence type="ECO:0000256" key="2">
    <source>
        <dbReference type="ARBA" id="ARBA00006939"/>
    </source>
</evidence>
<dbReference type="EMBL" id="VBSN01000059">
    <property type="protein sequence ID" value="KAA6436976.1"/>
    <property type="molecule type" value="Genomic_DNA"/>
</dbReference>
<name>A0A5M8QQS0_9BACT</name>